<name>A0AAV1J177_9NEOP</name>
<dbReference type="Proteomes" id="UP001497472">
    <property type="component" value="Unassembled WGS sequence"/>
</dbReference>
<evidence type="ECO:0008006" key="4">
    <source>
        <dbReference type="Google" id="ProtNLM"/>
    </source>
</evidence>
<gene>
    <name evidence="2" type="ORF">LNINA_LOCUS2721</name>
</gene>
<comment type="caution">
    <text evidence="2">The sequence shown here is derived from an EMBL/GenBank/DDBJ whole genome shotgun (WGS) entry which is preliminary data.</text>
</comment>
<dbReference type="AlphaFoldDB" id="A0AAV1J177"/>
<feature type="region of interest" description="Disordered" evidence="1">
    <location>
        <begin position="186"/>
        <end position="209"/>
    </location>
</feature>
<sequence>MAQIDVAGFIHDDDRLRSDRFEDRVDKRENFDALVEANLEDYQDNNDEYLINDAAEESLFEVKPQNYRNDRSSKDLGPIDKEIPKYHSEFLTQSKYKNLHKKCSKKQKIKSQKSTTFLKSTTQMTTDTTQYKLNKRSYLERICPICRRKFIGRRSHERDDVIHNSRQYYDKKDNMNYVDNFIRPVSKDTDTKNSKEMIPSHRIDSNMRK</sequence>
<keyword evidence="3" id="KW-1185">Reference proteome</keyword>
<evidence type="ECO:0000256" key="1">
    <source>
        <dbReference type="SAM" id="MobiDB-lite"/>
    </source>
</evidence>
<proteinExistence type="predicted"/>
<protein>
    <recommendedName>
        <fullName evidence="4">C2H2-type domain-containing protein</fullName>
    </recommendedName>
</protein>
<organism evidence="2 3">
    <name type="scientific">Leptosia nina</name>
    <dbReference type="NCBI Taxonomy" id="320188"/>
    <lineage>
        <taxon>Eukaryota</taxon>
        <taxon>Metazoa</taxon>
        <taxon>Ecdysozoa</taxon>
        <taxon>Arthropoda</taxon>
        <taxon>Hexapoda</taxon>
        <taxon>Insecta</taxon>
        <taxon>Pterygota</taxon>
        <taxon>Neoptera</taxon>
        <taxon>Endopterygota</taxon>
        <taxon>Lepidoptera</taxon>
        <taxon>Glossata</taxon>
        <taxon>Ditrysia</taxon>
        <taxon>Papilionoidea</taxon>
        <taxon>Pieridae</taxon>
        <taxon>Pierinae</taxon>
        <taxon>Leptosia</taxon>
    </lineage>
</organism>
<evidence type="ECO:0000313" key="2">
    <source>
        <dbReference type="EMBL" id="CAK1542873.1"/>
    </source>
</evidence>
<dbReference type="EMBL" id="CAVLEF010000004">
    <property type="protein sequence ID" value="CAK1542873.1"/>
    <property type="molecule type" value="Genomic_DNA"/>
</dbReference>
<reference evidence="2 3" key="1">
    <citation type="submission" date="2023-11" db="EMBL/GenBank/DDBJ databases">
        <authorList>
            <person name="Okamura Y."/>
        </authorList>
    </citation>
    <scope>NUCLEOTIDE SEQUENCE [LARGE SCALE GENOMIC DNA]</scope>
</reference>
<evidence type="ECO:0000313" key="3">
    <source>
        <dbReference type="Proteomes" id="UP001497472"/>
    </source>
</evidence>
<accession>A0AAV1J177</accession>